<evidence type="ECO:0000313" key="2">
    <source>
        <dbReference type="EMBL" id="BAF12331.1"/>
    </source>
</evidence>
<reference evidence="2 3" key="1">
    <citation type="journal article" date="2005" name="Nature">
        <title>The map-based sequence of the rice genome.</title>
        <authorList>
            <consortium name="International rice genome sequencing project (IRGSP)"/>
            <person name="Matsumoto T."/>
            <person name="Wu J."/>
            <person name="Kanamori H."/>
            <person name="Katayose Y."/>
            <person name="Fujisawa M."/>
            <person name="Namiki N."/>
            <person name="Mizuno H."/>
            <person name="Yamamoto K."/>
            <person name="Antonio B.A."/>
            <person name="Baba T."/>
            <person name="Sakata K."/>
            <person name="Nagamura Y."/>
            <person name="Aoki H."/>
            <person name="Arikawa K."/>
            <person name="Arita K."/>
            <person name="Bito T."/>
            <person name="Chiden Y."/>
            <person name="Fujitsuka N."/>
            <person name="Fukunaka R."/>
            <person name="Hamada M."/>
            <person name="Harada C."/>
            <person name="Hayashi A."/>
            <person name="Hijishita S."/>
            <person name="Honda M."/>
            <person name="Hosokawa S."/>
            <person name="Ichikawa Y."/>
            <person name="Idonuma A."/>
            <person name="Iijima M."/>
            <person name="Ikeda M."/>
            <person name="Ikeno M."/>
            <person name="Ito K."/>
            <person name="Ito S."/>
            <person name="Ito T."/>
            <person name="Ito Y."/>
            <person name="Ito Y."/>
            <person name="Iwabuchi A."/>
            <person name="Kamiya K."/>
            <person name="Karasawa W."/>
            <person name="Kurita K."/>
            <person name="Katagiri S."/>
            <person name="Kikuta A."/>
            <person name="Kobayashi H."/>
            <person name="Kobayashi N."/>
            <person name="Machita K."/>
            <person name="Maehara T."/>
            <person name="Masukawa M."/>
            <person name="Mizubayashi T."/>
            <person name="Mukai Y."/>
            <person name="Nagasaki H."/>
            <person name="Nagata Y."/>
            <person name="Naito S."/>
            <person name="Nakashima M."/>
            <person name="Nakama Y."/>
            <person name="Nakamichi Y."/>
            <person name="Nakamura M."/>
            <person name="Meguro A."/>
            <person name="Negishi M."/>
            <person name="Ohta I."/>
            <person name="Ohta T."/>
            <person name="Okamoto M."/>
            <person name="Ono N."/>
            <person name="Saji S."/>
            <person name="Sakaguchi M."/>
            <person name="Sakai K."/>
            <person name="Shibata M."/>
            <person name="Shimokawa T."/>
            <person name="Song J."/>
            <person name="Takazaki Y."/>
            <person name="Terasawa K."/>
            <person name="Tsugane M."/>
            <person name="Tsuji K."/>
            <person name="Ueda S."/>
            <person name="Waki K."/>
            <person name="Yamagata H."/>
            <person name="Yamamoto M."/>
            <person name="Yamamoto S."/>
            <person name="Yamane H."/>
            <person name="Yoshiki S."/>
            <person name="Yoshihara R."/>
            <person name="Yukawa K."/>
            <person name="Zhong H."/>
            <person name="Yano M."/>
            <person name="Yuan Q."/>
            <person name="Ouyang S."/>
            <person name="Liu J."/>
            <person name="Jones K.M."/>
            <person name="Gansberger K."/>
            <person name="Moffat K."/>
            <person name="Hill J."/>
            <person name="Bera J."/>
            <person name="Fadrosh D."/>
            <person name="Jin S."/>
            <person name="Johri S."/>
            <person name="Kim M."/>
            <person name="Overton L."/>
            <person name="Reardon M."/>
            <person name="Tsitrin T."/>
            <person name="Vuong H."/>
            <person name="Weaver B."/>
            <person name="Ciecko A."/>
            <person name="Tallon L."/>
            <person name="Jackson J."/>
            <person name="Pai G."/>
            <person name="Aken S.V."/>
            <person name="Utterback T."/>
            <person name="Reidmuller S."/>
            <person name="Feldblyum T."/>
            <person name="Hsiao J."/>
            <person name="Zismann V."/>
            <person name="Iobst S."/>
            <person name="de Vazeille A.R."/>
            <person name="Buell C.R."/>
            <person name="Ying K."/>
            <person name="Li Y."/>
            <person name="Lu T."/>
            <person name="Huang Y."/>
            <person name="Zhao Q."/>
            <person name="Feng Q."/>
            <person name="Zhang L."/>
            <person name="Zhu J."/>
            <person name="Weng Q."/>
            <person name="Mu J."/>
            <person name="Lu Y."/>
            <person name="Fan D."/>
            <person name="Liu Y."/>
            <person name="Guan J."/>
            <person name="Zhang Y."/>
            <person name="Yu S."/>
            <person name="Liu X."/>
            <person name="Zhang Y."/>
            <person name="Hong G."/>
            <person name="Han B."/>
            <person name="Choisne N."/>
            <person name="Demange N."/>
            <person name="Orjeda G."/>
            <person name="Samain S."/>
            <person name="Cattolico L."/>
            <person name="Pelletier E."/>
            <person name="Couloux A."/>
            <person name="Segurens B."/>
            <person name="Wincker P."/>
            <person name="D'Hont A."/>
            <person name="Scarpelli C."/>
            <person name="Weissenbach J."/>
            <person name="Salanoubat M."/>
            <person name="Quetier F."/>
            <person name="Yu Y."/>
            <person name="Kim H.R."/>
            <person name="Rambo T."/>
            <person name="Currie J."/>
            <person name="Collura K."/>
            <person name="Luo M."/>
            <person name="Yang T."/>
            <person name="Ammiraju J.S.S."/>
            <person name="Engler F."/>
            <person name="Soderlund C."/>
            <person name="Wing R.A."/>
            <person name="Palmer L.E."/>
            <person name="de la Bastide M."/>
            <person name="Spiegel L."/>
            <person name="Nascimento L."/>
            <person name="Zutavern T."/>
            <person name="O'Shaughnessy A."/>
            <person name="Dike S."/>
            <person name="Dedhia N."/>
            <person name="Preston R."/>
            <person name="Balija V."/>
            <person name="McCombie W.R."/>
            <person name="Chow T."/>
            <person name="Chen H."/>
            <person name="Chung M."/>
            <person name="Chen C."/>
            <person name="Shaw J."/>
            <person name="Wu H."/>
            <person name="Hsiao K."/>
            <person name="Chao Y."/>
            <person name="Chu M."/>
            <person name="Cheng C."/>
            <person name="Hour A."/>
            <person name="Lee P."/>
            <person name="Lin S."/>
            <person name="Lin Y."/>
            <person name="Liou J."/>
            <person name="Liu S."/>
            <person name="Hsing Y."/>
            <person name="Raghuvanshi S."/>
            <person name="Mohanty A."/>
            <person name="Bharti A.K."/>
            <person name="Gaur A."/>
            <person name="Gupta V."/>
            <person name="Kumar D."/>
            <person name="Ravi V."/>
            <person name="Vij S."/>
            <person name="Kapur A."/>
            <person name="Khurana P."/>
            <person name="Khurana P."/>
            <person name="Khurana J.P."/>
            <person name="Tyagi A.K."/>
            <person name="Gaikwad K."/>
            <person name="Singh A."/>
            <person name="Dalal V."/>
            <person name="Srivastava S."/>
            <person name="Dixit A."/>
            <person name="Pal A.K."/>
            <person name="Ghazi I.A."/>
            <person name="Yadav M."/>
            <person name="Pandit A."/>
            <person name="Bhargava A."/>
            <person name="Sureshbabu K."/>
            <person name="Batra K."/>
            <person name="Sharma T.R."/>
            <person name="Mohapatra T."/>
            <person name="Singh N.K."/>
            <person name="Messing J."/>
            <person name="Nelson A.B."/>
            <person name="Fuks G."/>
            <person name="Kavchok S."/>
            <person name="Keizer G."/>
            <person name="Linton E."/>
            <person name="Llaca V."/>
            <person name="Song R."/>
            <person name="Tanyolac B."/>
            <person name="Young S."/>
            <person name="Ho-Il K."/>
            <person name="Hahn J.H."/>
            <person name="Sangsakoo G."/>
            <person name="Vanavichit A."/>
            <person name="de Mattos Luiz.A.T."/>
            <person name="Zimmer P.D."/>
            <person name="Malone G."/>
            <person name="Dellagostin O."/>
            <person name="de Oliveira A.C."/>
            <person name="Bevan M."/>
            <person name="Bancroft I."/>
            <person name="Minx P."/>
            <person name="Cordum H."/>
            <person name="Wilson R."/>
            <person name="Cheng Z."/>
            <person name="Jin W."/>
            <person name="Jiang J."/>
            <person name="Leong S.A."/>
            <person name="Iwama H."/>
            <person name="Gojobori T."/>
            <person name="Itoh T."/>
            <person name="Niimura Y."/>
            <person name="Fujii Y."/>
            <person name="Habara T."/>
            <person name="Sakai H."/>
            <person name="Sato Y."/>
            <person name="Wilson G."/>
            <person name="Kumar K."/>
            <person name="McCouch S."/>
            <person name="Juretic N."/>
            <person name="Hoen D."/>
            <person name="Wright S."/>
            <person name="Bruskiewich R."/>
            <person name="Bureau T."/>
            <person name="Miyao A."/>
            <person name="Hirochika H."/>
            <person name="Nishikawa T."/>
            <person name="Kadowaki K."/>
            <person name="Sugiura M."/>
            <person name="Burr B."/>
            <person name="Sasaki T."/>
        </authorList>
    </citation>
    <scope>NUCLEOTIDE SEQUENCE [LARGE SCALE GENOMIC DNA]</scope>
    <source>
        <strain evidence="3">cv. Nipponbare</strain>
    </source>
</reference>
<sequence>YYYTCNAPSKVLHGHGHVVAAGSVPRGGRGVRGGRRGGRLVTGDGDVLWRERRVRDDGRRVRVRQPVRPGVRRGQRGAEPGAVQRRRVVRAVLPDRLRHEQGAAVVQGRHGGDRDGDQPVPAQLGAPERRRRVVQPAAAALRHVAAGVGADRRVPGRDRAGAVPAGEVLAPGRGAVHRRRPQLLRARAHHQRRRQRIGGQRVDQGDQHRVDPDVAELGRQLAVARRARRPGAQLRRHHHRRPVPAVPGRGAGVVAVRPDLLHLPAVRLLDDE</sequence>
<dbReference type="EMBL" id="AP008209">
    <property type="protein sequence ID" value="BAF12331.1"/>
    <property type="molecule type" value="Genomic_DNA"/>
</dbReference>
<gene>
    <name evidence="2" type="ordered locus">Os03g0428700</name>
</gene>
<evidence type="ECO:0000313" key="3">
    <source>
        <dbReference type="Proteomes" id="UP000000763"/>
    </source>
</evidence>
<feature type="region of interest" description="Disordered" evidence="1">
    <location>
        <begin position="102"/>
        <end position="123"/>
    </location>
</feature>
<accession>Q0DR07</accession>
<feature type="region of interest" description="Disordered" evidence="1">
    <location>
        <begin position="186"/>
        <end position="207"/>
    </location>
</feature>
<dbReference type="KEGG" id="dosa:Os03g0428700"/>
<name>Q0DR07_ORYSJ</name>
<feature type="region of interest" description="Disordered" evidence="1">
    <location>
        <begin position="226"/>
        <end position="250"/>
    </location>
</feature>
<protein>
    <submittedName>
        <fullName evidence="2">Os03g0428700 protein</fullName>
    </submittedName>
</protein>
<feature type="compositionally biased region" description="Basic residues" evidence="1">
    <location>
        <begin position="186"/>
        <end position="196"/>
    </location>
</feature>
<reference evidence="3" key="2">
    <citation type="journal article" date="2008" name="Nucleic Acids Res.">
        <title>The rice annotation project database (RAP-DB): 2008 update.</title>
        <authorList>
            <consortium name="The rice annotation project (RAP)"/>
        </authorList>
    </citation>
    <scope>GENOME REANNOTATION</scope>
    <source>
        <strain evidence="3">cv. Nipponbare</strain>
    </source>
</reference>
<organism evidence="2 3">
    <name type="scientific">Oryza sativa subsp. japonica</name>
    <name type="common">Rice</name>
    <dbReference type="NCBI Taxonomy" id="39947"/>
    <lineage>
        <taxon>Eukaryota</taxon>
        <taxon>Viridiplantae</taxon>
        <taxon>Streptophyta</taxon>
        <taxon>Embryophyta</taxon>
        <taxon>Tracheophyta</taxon>
        <taxon>Spermatophyta</taxon>
        <taxon>Magnoliopsida</taxon>
        <taxon>Liliopsida</taxon>
        <taxon>Poales</taxon>
        <taxon>Poaceae</taxon>
        <taxon>BOP clade</taxon>
        <taxon>Oryzoideae</taxon>
        <taxon>Oryzeae</taxon>
        <taxon>Oryzinae</taxon>
        <taxon>Oryza</taxon>
        <taxon>Oryza sativa</taxon>
    </lineage>
</organism>
<dbReference type="Proteomes" id="UP000000763">
    <property type="component" value="Chromosome 3"/>
</dbReference>
<feature type="non-terminal residue" evidence="2">
    <location>
        <position position="1"/>
    </location>
</feature>
<proteinExistence type="predicted"/>
<dbReference type="AlphaFoldDB" id="Q0DR07"/>
<evidence type="ECO:0000256" key="1">
    <source>
        <dbReference type="SAM" id="MobiDB-lite"/>
    </source>
</evidence>
<feature type="compositionally biased region" description="Basic residues" evidence="1">
    <location>
        <begin position="226"/>
        <end position="242"/>
    </location>
</feature>